<dbReference type="RefSeq" id="WP_002211409.1">
    <property type="nucleotide sequence ID" value="NC_008150.1"/>
</dbReference>
<evidence type="ECO:0000256" key="1">
    <source>
        <dbReference type="SAM" id="Phobius"/>
    </source>
</evidence>
<name>A0A0H2YBL3_YERPA</name>
<evidence type="ECO:0000313" key="3">
    <source>
        <dbReference type="Proteomes" id="UP000001971"/>
    </source>
</evidence>
<keyword evidence="1" id="KW-0812">Transmembrane</keyword>
<feature type="transmembrane region" description="Helical" evidence="1">
    <location>
        <begin position="54"/>
        <end position="71"/>
    </location>
</feature>
<organism evidence="2 3">
    <name type="scientific">Yersinia pestis bv. Antiqua (strain Antiqua)</name>
    <dbReference type="NCBI Taxonomy" id="360102"/>
    <lineage>
        <taxon>Bacteria</taxon>
        <taxon>Pseudomonadati</taxon>
        <taxon>Pseudomonadota</taxon>
        <taxon>Gammaproteobacteria</taxon>
        <taxon>Enterobacterales</taxon>
        <taxon>Yersiniaceae</taxon>
        <taxon>Yersinia</taxon>
    </lineage>
</organism>
<keyword evidence="1" id="KW-1133">Transmembrane helix</keyword>
<dbReference type="GeneID" id="57973877"/>
<accession>A0A0H2YBL3</accession>
<sequence>MMLTTPKWGLPLLIIVYAAIGFVVPNALVEVYFHGKHLMVDDAEAFIRKPLIDAAMFAVGICVIYYLFTLVDKYDSLKKEMIFHVKFLLTNAVLLLVILYLSSRDDVRLNEAVVSVTVDYINFYPYYIISTVISFIILFFLRKKKSNENNQ</sequence>
<feature type="transmembrane region" description="Helical" evidence="1">
    <location>
        <begin position="123"/>
        <end position="141"/>
    </location>
</feature>
<proteinExistence type="predicted"/>
<dbReference type="KEGG" id="ypa:YPA_3041"/>
<dbReference type="EMBL" id="CP000308">
    <property type="protein sequence ID" value="ABG15003.1"/>
    <property type="molecule type" value="Genomic_DNA"/>
</dbReference>
<dbReference type="AlphaFoldDB" id="A0A0H2YBL3"/>
<feature type="transmembrane region" description="Helical" evidence="1">
    <location>
        <begin position="12"/>
        <end position="34"/>
    </location>
</feature>
<dbReference type="Proteomes" id="UP000001971">
    <property type="component" value="Chromosome"/>
</dbReference>
<gene>
    <name evidence="2" type="ordered locus">YPA_3041</name>
</gene>
<reference evidence="2 3" key="1">
    <citation type="journal article" date="2006" name="J. Bacteriol.">
        <title>Complete genome sequence of Yersinia pestis strains Antiqua and Nepal516: evidence of gene reduction in an emerging pathogen.</title>
        <authorList>
            <person name="Chain P.S."/>
            <person name="Hu P."/>
            <person name="Malfatti S.A."/>
            <person name="Radnedge L."/>
            <person name="Larimer F."/>
            <person name="Vergez L.M."/>
            <person name="Worsham P."/>
            <person name="Chu M.C."/>
            <person name="Andersen G.L."/>
        </authorList>
    </citation>
    <scope>NUCLEOTIDE SEQUENCE [LARGE SCALE GENOMIC DNA]</scope>
    <source>
        <strain evidence="2 3">Antiqua</strain>
    </source>
</reference>
<keyword evidence="1" id="KW-0472">Membrane</keyword>
<feature type="transmembrane region" description="Helical" evidence="1">
    <location>
        <begin position="83"/>
        <end position="103"/>
    </location>
</feature>
<protein>
    <submittedName>
        <fullName evidence="2">Putative membrane protein</fullName>
    </submittedName>
</protein>
<evidence type="ECO:0000313" key="2">
    <source>
        <dbReference type="EMBL" id="ABG15003.1"/>
    </source>
</evidence>